<dbReference type="Gene3D" id="3.30.40.10">
    <property type="entry name" value="Zinc/RING finger domain, C3HC4 (zinc finger)"/>
    <property type="match status" value="2"/>
</dbReference>
<dbReference type="PROSITE" id="PS50014">
    <property type="entry name" value="BROMODOMAIN_2"/>
    <property type="match status" value="1"/>
</dbReference>
<feature type="region of interest" description="Disordered" evidence="10">
    <location>
        <begin position="1"/>
        <end position="25"/>
    </location>
</feature>
<keyword evidence="5" id="KW-0175">Coiled coil</keyword>
<evidence type="ECO:0000259" key="14">
    <source>
        <dbReference type="PROSITE" id="PS50119"/>
    </source>
</evidence>
<dbReference type="InterPro" id="IPR013083">
    <property type="entry name" value="Znf_RING/FYVE/PHD"/>
</dbReference>
<dbReference type="PROSITE" id="PS01359">
    <property type="entry name" value="ZF_PHD_1"/>
    <property type="match status" value="1"/>
</dbReference>
<dbReference type="InterPro" id="IPR011011">
    <property type="entry name" value="Znf_FYVE_PHD"/>
</dbReference>
<dbReference type="Pfam" id="PF00439">
    <property type="entry name" value="Bromodomain"/>
    <property type="match status" value="1"/>
</dbReference>
<dbReference type="InterPro" id="IPR019786">
    <property type="entry name" value="Zinc_finger_PHD-type_CS"/>
</dbReference>
<dbReference type="GO" id="GO:0005634">
    <property type="term" value="C:nucleus"/>
    <property type="evidence" value="ECO:0007669"/>
    <property type="project" value="UniProtKB-SubCell"/>
</dbReference>
<feature type="region of interest" description="Disordered" evidence="10">
    <location>
        <begin position="498"/>
        <end position="517"/>
    </location>
</feature>
<feature type="compositionally biased region" description="Basic and acidic residues" evidence="10">
    <location>
        <begin position="536"/>
        <end position="546"/>
    </location>
</feature>
<sequence>MASDGMESVPSPVGSNESNSNLVNPGVEEITPKVQEQVRTHPGMDECPICSRKLSENEPKLLPCLHSICGTCFKKGQQSGSVKFVCPRCYQDMLVSEIIDNPFLQGSMQGNEDEDAEKMYSCTNCDDKAEATSYCVDCNEWLCSQCTQAHERIKLTKEHVVKSKNDVTADLNSKRKAMFCLVHPQEQLKLFCETCDQLTCRDCQLSGHMNHRYKFVTDASTELKLVLATIQQKLYMKKNHTNISKMAITRNFRSVLEKEAATTSEIKNFAIRFITEINRRSKQLLSELNTICQEKKVRLVAKGNELHKVCTKLDHCERFITTALDRGDDVALLNSKRVIMKQAWNLLRHQFEMPPKLLFNLDVKFNYETNRLSNYINSMGSLTVDHLPPERPLFIPPLVTPEMRPNMIPGPAQQLVSSSTHPSIRNAHLRNLLEQQPDPDYNSMKWHNAFKFGQPSTSAMSNNSNAAMIQFNATKPLSHFPFNNAGSIPLPTFQSVGTQRTPEQLSPVTWLNSPPSEESAQNRLCLANNNNVPVKRELSPGDECQKKGVTTDSGVVRRDPSEIWNTSQPPDSSSSPEIGKNVLGDSSEVQIVETDCTKNKVTPIDVDPNDDWCSVCHDGGSLLCCGFCPRVFHLHCHIPPLIGFPNEKDIWQCFMCTKPENITKYNFVHNSIVNKSTIENFSGEDDFKICSRLLLELFCNEFSPEFHEPVNIIQVTNYLNVISRPMDLGTIKKRLFQIQNFYCYKSRREFIGDVQLIFENCFKFNAEVTLVYHKAAKLQEFFNQLLAHHFSSVWPPKDDGEHPHKKIKLEEK</sequence>
<dbReference type="PANTHER" id="PTHR45915:SF6">
    <property type="entry name" value="E3 UBIQUITIN-PROTEIN LIGASE TRIM33"/>
    <property type="match status" value="1"/>
</dbReference>
<dbReference type="GO" id="GO:0008270">
    <property type="term" value="F:zinc ion binding"/>
    <property type="evidence" value="ECO:0007669"/>
    <property type="project" value="UniProtKB-KW"/>
</dbReference>
<keyword evidence="3 8" id="KW-0863">Zinc-finger</keyword>
<evidence type="ECO:0000256" key="3">
    <source>
        <dbReference type="ARBA" id="ARBA00022771"/>
    </source>
</evidence>
<evidence type="ECO:0000313" key="16">
    <source>
        <dbReference type="Proteomes" id="UP000014500"/>
    </source>
</evidence>
<dbReference type="Pfam" id="PF00643">
    <property type="entry name" value="zf-B_box"/>
    <property type="match status" value="1"/>
</dbReference>
<proteinExistence type="predicted"/>
<protein>
    <submittedName>
        <fullName evidence="15">Uncharacterized protein</fullName>
    </submittedName>
</protein>
<organism evidence="15 16">
    <name type="scientific">Strigamia maritima</name>
    <name type="common">European centipede</name>
    <name type="synonym">Geophilus maritimus</name>
    <dbReference type="NCBI Taxonomy" id="126957"/>
    <lineage>
        <taxon>Eukaryota</taxon>
        <taxon>Metazoa</taxon>
        <taxon>Ecdysozoa</taxon>
        <taxon>Arthropoda</taxon>
        <taxon>Myriapoda</taxon>
        <taxon>Chilopoda</taxon>
        <taxon>Pleurostigmophora</taxon>
        <taxon>Geophilomorpha</taxon>
        <taxon>Linotaeniidae</taxon>
        <taxon>Strigamia</taxon>
    </lineage>
</organism>
<evidence type="ECO:0000256" key="8">
    <source>
        <dbReference type="PROSITE-ProRule" id="PRU00024"/>
    </source>
</evidence>
<keyword evidence="2" id="KW-0479">Metal-binding</keyword>
<keyword evidence="6 9" id="KW-0103">Bromodomain</keyword>
<dbReference type="Pfam" id="PF00628">
    <property type="entry name" value="PHD"/>
    <property type="match status" value="1"/>
</dbReference>
<keyword evidence="4" id="KW-0862">Zinc</keyword>
<dbReference type="eggNOG" id="KOG2177">
    <property type="taxonomic scope" value="Eukaryota"/>
</dbReference>
<dbReference type="InterPro" id="IPR018957">
    <property type="entry name" value="Znf_C3HC4_RING-type"/>
</dbReference>
<dbReference type="CDD" id="cd19805">
    <property type="entry name" value="Bbox1_TIF1"/>
    <property type="match status" value="1"/>
</dbReference>
<accession>T1JL95</accession>
<dbReference type="OMA" id="XSLVIED"/>
<feature type="compositionally biased region" description="Polar residues" evidence="10">
    <location>
        <begin position="563"/>
        <end position="576"/>
    </location>
</feature>
<reference evidence="15" key="2">
    <citation type="submission" date="2015-02" db="UniProtKB">
        <authorList>
            <consortium name="EnsemblMetazoa"/>
        </authorList>
    </citation>
    <scope>IDENTIFICATION</scope>
</reference>
<dbReference type="AlphaFoldDB" id="T1JL95"/>
<evidence type="ECO:0000256" key="9">
    <source>
        <dbReference type="PROSITE-ProRule" id="PRU00035"/>
    </source>
</evidence>
<dbReference type="InterPro" id="IPR036427">
    <property type="entry name" value="Bromodomain-like_sf"/>
</dbReference>
<dbReference type="EMBL" id="JH432114">
    <property type="status" value="NOT_ANNOTATED_CDS"/>
    <property type="molecule type" value="Genomic_DNA"/>
</dbReference>
<feature type="domain" description="B box-type" evidence="14">
    <location>
        <begin position="175"/>
        <end position="216"/>
    </location>
</feature>
<dbReference type="InterPro" id="IPR037372">
    <property type="entry name" value="TRIM66_Bbox1_Znf"/>
</dbReference>
<dbReference type="InterPro" id="IPR001841">
    <property type="entry name" value="Znf_RING"/>
</dbReference>
<dbReference type="PROSITE" id="PS50119">
    <property type="entry name" value="ZF_BBOX"/>
    <property type="match status" value="2"/>
</dbReference>
<evidence type="ECO:0000259" key="11">
    <source>
        <dbReference type="PROSITE" id="PS50014"/>
    </source>
</evidence>
<dbReference type="InterPro" id="IPR001487">
    <property type="entry name" value="Bromodomain"/>
</dbReference>
<dbReference type="PROSITE" id="PS50089">
    <property type="entry name" value="ZF_RING_2"/>
    <property type="match status" value="1"/>
</dbReference>
<reference evidence="16" key="1">
    <citation type="submission" date="2011-05" db="EMBL/GenBank/DDBJ databases">
        <authorList>
            <person name="Richards S.R."/>
            <person name="Qu J."/>
            <person name="Jiang H."/>
            <person name="Jhangiani S.N."/>
            <person name="Agravi P."/>
            <person name="Goodspeed R."/>
            <person name="Gross S."/>
            <person name="Mandapat C."/>
            <person name="Jackson L."/>
            <person name="Mathew T."/>
            <person name="Pu L."/>
            <person name="Thornton R."/>
            <person name="Saada N."/>
            <person name="Wilczek-Boney K.B."/>
            <person name="Lee S."/>
            <person name="Kovar C."/>
            <person name="Wu Y."/>
            <person name="Scherer S.E."/>
            <person name="Worley K.C."/>
            <person name="Muzny D.M."/>
            <person name="Gibbs R."/>
        </authorList>
    </citation>
    <scope>NUCLEOTIDE SEQUENCE</scope>
    <source>
        <strain evidence="16">Brora</strain>
    </source>
</reference>
<evidence type="ECO:0000256" key="4">
    <source>
        <dbReference type="ARBA" id="ARBA00022833"/>
    </source>
</evidence>
<dbReference type="Gene3D" id="1.20.920.10">
    <property type="entry name" value="Bromodomain-like"/>
    <property type="match status" value="1"/>
</dbReference>
<evidence type="ECO:0000256" key="10">
    <source>
        <dbReference type="SAM" id="MobiDB-lite"/>
    </source>
</evidence>
<feature type="domain" description="B box-type" evidence="14">
    <location>
        <begin position="117"/>
        <end position="164"/>
    </location>
</feature>
<evidence type="ECO:0000256" key="6">
    <source>
        <dbReference type="ARBA" id="ARBA00023117"/>
    </source>
</evidence>
<dbReference type="CDD" id="cd15541">
    <property type="entry name" value="PHD_TIF1_like"/>
    <property type="match status" value="1"/>
</dbReference>
<evidence type="ECO:0000256" key="5">
    <source>
        <dbReference type="ARBA" id="ARBA00023054"/>
    </source>
</evidence>
<dbReference type="GO" id="GO:0000785">
    <property type="term" value="C:chromatin"/>
    <property type="evidence" value="ECO:0007669"/>
    <property type="project" value="TreeGrafter"/>
</dbReference>
<feature type="domain" description="Bromo" evidence="11">
    <location>
        <begin position="698"/>
        <end position="772"/>
    </location>
</feature>
<comment type="subcellular location">
    <subcellularLocation>
        <location evidence="1">Nucleus</location>
    </subcellularLocation>
</comment>
<dbReference type="SMART" id="SM00184">
    <property type="entry name" value="RING"/>
    <property type="match status" value="1"/>
</dbReference>
<dbReference type="PRINTS" id="PR00503">
    <property type="entry name" value="BROMODOMAIN"/>
</dbReference>
<dbReference type="STRING" id="126957.T1JL95"/>
<evidence type="ECO:0000256" key="1">
    <source>
        <dbReference type="ARBA" id="ARBA00004123"/>
    </source>
</evidence>
<dbReference type="Pfam" id="PF25287">
    <property type="entry name" value="zf-B_box_Trim66"/>
    <property type="match status" value="1"/>
</dbReference>
<evidence type="ECO:0000313" key="15">
    <source>
        <dbReference type="EnsemblMetazoa" id="SMAR014625-PA"/>
    </source>
</evidence>
<dbReference type="SMART" id="SM00297">
    <property type="entry name" value="BROMO"/>
    <property type="match status" value="1"/>
</dbReference>
<dbReference type="SMART" id="SM00249">
    <property type="entry name" value="PHD"/>
    <property type="match status" value="1"/>
</dbReference>
<dbReference type="Gene3D" id="3.30.160.60">
    <property type="entry name" value="Classic Zinc Finger"/>
    <property type="match status" value="1"/>
</dbReference>
<dbReference type="SUPFAM" id="SSF57850">
    <property type="entry name" value="RING/U-box"/>
    <property type="match status" value="1"/>
</dbReference>
<dbReference type="InterPro" id="IPR001965">
    <property type="entry name" value="Znf_PHD"/>
</dbReference>
<dbReference type="InterPro" id="IPR019787">
    <property type="entry name" value="Znf_PHD-finger"/>
</dbReference>
<feature type="domain" description="PHD-type" evidence="12">
    <location>
        <begin position="610"/>
        <end position="659"/>
    </location>
</feature>
<dbReference type="SUPFAM" id="SSF57903">
    <property type="entry name" value="FYVE/PHD zinc finger"/>
    <property type="match status" value="1"/>
</dbReference>
<dbReference type="SUPFAM" id="SSF57845">
    <property type="entry name" value="B-box zinc-binding domain"/>
    <property type="match status" value="1"/>
</dbReference>
<evidence type="ECO:0000256" key="7">
    <source>
        <dbReference type="ARBA" id="ARBA00023242"/>
    </source>
</evidence>
<evidence type="ECO:0000256" key="2">
    <source>
        <dbReference type="ARBA" id="ARBA00022723"/>
    </source>
</evidence>
<dbReference type="InterPro" id="IPR000315">
    <property type="entry name" value="Znf_B-box"/>
</dbReference>
<evidence type="ECO:0000259" key="13">
    <source>
        <dbReference type="PROSITE" id="PS50089"/>
    </source>
</evidence>
<keyword evidence="7" id="KW-0539">Nucleus</keyword>
<feature type="region of interest" description="Disordered" evidence="10">
    <location>
        <begin position="536"/>
        <end position="581"/>
    </location>
</feature>
<dbReference type="Proteomes" id="UP000014500">
    <property type="component" value="Unassembled WGS sequence"/>
</dbReference>
<dbReference type="HOGENOM" id="CLU_005817_0_1_1"/>
<dbReference type="CDD" id="cd19775">
    <property type="entry name" value="Bbox2_TIF1_C-VI"/>
    <property type="match status" value="1"/>
</dbReference>
<dbReference type="PROSITE" id="PS50016">
    <property type="entry name" value="ZF_PHD_2"/>
    <property type="match status" value="1"/>
</dbReference>
<dbReference type="EnsemblMetazoa" id="SMAR014625-RA">
    <property type="protein sequence ID" value="SMAR014625-PA"/>
    <property type="gene ID" value="SMAR014625"/>
</dbReference>
<dbReference type="PhylomeDB" id="T1JL95"/>
<keyword evidence="16" id="KW-1185">Reference proteome</keyword>
<dbReference type="SUPFAM" id="SSF47370">
    <property type="entry name" value="Bromodomain"/>
    <property type="match status" value="1"/>
</dbReference>
<dbReference type="PANTHER" id="PTHR45915">
    <property type="entry name" value="TRANSCRIPTION INTERMEDIARY FACTOR"/>
    <property type="match status" value="1"/>
</dbReference>
<name>T1JL95_STRMM</name>
<feature type="domain" description="RING-type" evidence="13">
    <location>
        <begin position="47"/>
        <end position="89"/>
    </location>
</feature>
<dbReference type="Pfam" id="PF00097">
    <property type="entry name" value="zf-C3HC4"/>
    <property type="match status" value="1"/>
</dbReference>
<evidence type="ECO:0000259" key="12">
    <source>
        <dbReference type="PROSITE" id="PS50016"/>
    </source>
</evidence>
<feature type="compositionally biased region" description="Polar residues" evidence="10">
    <location>
        <begin position="13"/>
        <end position="23"/>
    </location>
</feature>
<dbReference type="SMART" id="SM00336">
    <property type="entry name" value="BBOX"/>
    <property type="match status" value="2"/>
</dbReference>